<dbReference type="Proteomes" id="UP000324832">
    <property type="component" value="Unassembled WGS sequence"/>
</dbReference>
<feature type="compositionally biased region" description="Pro residues" evidence="1">
    <location>
        <begin position="68"/>
        <end position="83"/>
    </location>
</feature>
<name>A0A5E4Q656_9NEOP</name>
<evidence type="ECO:0000313" key="2">
    <source>
        <dbReference type="EMBL" id="VVC93056.1"/>
    </source>
</evidence>
<feature type="region of interest" description="Disordered" evidence="1">
    <location>
        <begin position="1"/>
        <end position="23"/>
    </location>
</feature>
<accession>A0A5E4Q656</accession>
<evidence type="ECO:0000313" key="3">
    <source>
        <dbReference type="Proteomes" id="UP000324832"/>
    </source>
</evidence>
<sequence>MLNETTNESKNENRTSTLTEEITEKEILTHTQKLKLEKSSGPDRIILILFVSSTIIPHISRHGRSGSAPPPPATPSATPAPPSPPVTVHFTLHHGRITLKKTLNMTTMAKSQATADTHLFYDPTFPITLNGIRYRELTYMLQIFPYG</sequence>
<protein>
    <submittedName>
        <fullName evidence="2">Uncharacterized protein</fullName>
    </submittedName>
</protein>
<gene>
    <name evidence="2" type="ORF">LSINAPIS_LOCUS5333</name>
</gene>
<feature type="region of interest" description="Disordered" evidence="1">
    <location>
        <begin position="60"/>
        <end position="83"/>
    </location>
</feature>
<dbReference type="AlphaFoldDB" id="A0A5E4Q656"/>
<dbReference type="EMBL" id="FZQP02001504">
    <property type="protein sequence ID" value="VVC93056.1"/>
    <property type="molecule type" value="Genomic_DNA"/>
</dbReference>
<keyword evidence="3" id="KW-1185">Reference proteome</keyword>
<reference evidence="2 3" key="1">
    <citation type="submission" date="2017-07" db="EMBL/GenBank/DDBJ databases">
        <authorList>
            <person name="Talla V."/>
            <person name="Backstrom N."/>
        </authorList>
    </citation>
    <scope>NUCLEOTIDE SEQUENCE [LARGE SCALE GENOMIC DNA]</scope>
</reference>
<organism evidence="2 3">
    <name type="scientific">Leptidea sinapis</name>
    <dbReference type="NCBI Taxonomy" id="189913"/>
    <lineage>
        <taxon>Eukaryota</taxon>
        <taxon>Metazoa</taxon>
        <taxon>Ecdysozoa</taxon>
        <taxon>Arthropoda</taxon>
        <taxon>Hexapoda</taxon>
        <taxon>Insecta</taxon>
        <taxon>Pterygota</taxon>
        <taxon>Neoptera</taxon>
        <taxon>Endopterygota</taxon>
        <taxon>Lepidoptera</taxon>
        <taxon>Glossata</taxon>
        <taxon>Ditrysia</taxon>
        <taxon>Papilionoidea</taxon>
        <taxon>Pieridae</taxon>
        <taxon>Dismorphiinae</taxon>
        <taxon>Leptidea</taxon>
    </lineage>
</organism>
<proteinExistence type="predicted"/>
<evidence type="ECO:0000256" key="1">
    <source>
        <dbReference type="SAM" id="MobiDB-lite"/>
    </source>
</evidence>